<sequence length="99" mass="10495">METDKAVGVVVSAGEGGKVLNGEGRQLARLAVSSSSPPPRPRDGRLSCPHHGSAKTSRLHQVSDPACDRVGLFALPTDPLLTAVDKTPQRKQHISYLDT</sequence>
<evidence type="ECO:0000256" key="1">
    <source>
        <dbReference type="SAM" id="MobiDB-lite"/>
    </source>
</evidence>
<proteinExistence type="predicted"/>
<comment type="caution">
    <text evidence="2">The sequence shown here is derived from an EMBL/GenBank/DDBJ whole genome shotgun (WGS) entry which is preliminary data.</text>
</comment>
<evidence type="ECO:0000313" key="2">
    <source>
        <dbReference type="EMBL" id="KAK4303452.1"/>
    </source>
</evidence>
<keyword evidence="3" id="KW-1185">Reference proteome</keyword>
<dbReference type="EMBL" id="JAWZYT010002580">
    <property type="protein sequence ID" value="KAK4303452.1"/>
    <property type="molecule type" value="Genomic_DNA"/>
</dbReference>
<gene>
    <name evidence="2" type="ORF">Pmani_024526</name>
</gene>
<organism evidence="2 3">
    <name type="scientific">Petrolisthes manimaculis</name>
    <dbReference type="NCBI Taxonomy" id="1843537"/>
    <lineage>
        <taxon>Eukaryota</taxon>
        <taxon>Metazoa</taxon>
        <taxon>Ecdysozoa</taxon>
        <taxon>Arthropoda</taxon>
        <taxon>Crustacea</taxon>
        <taxon>Multicrustacea</taxon>
        <taxon>Malacostraca</taxon>
        <taxon>Eumalacostraca</taxon>
        <taxon>Eucarida</taxon>
        <taxon>Decapoda</taxon>
        <taxon>Pleocyemata</taxon>
        <taxon>Anomura</taxon>
        <taxon>Galatheoidea</taxon>
        <taxon>Porcellanidae</taxon>
        <taxon>Petrolisthes</taxon>
    </lineage>
</organism>
<dbReference type="AlphaFoldDB" id="A0AAE1TZ97"/>
<evidence type="ECO:0000313" key="3">
    <source>
        <dbReference type="Proteomes" id="UP001292094"/>
    </source>
</evidence>
<name>A0AAE1TZ97_9EUCA</name>
<protein>
    <submittedName>
        <fullName evidence="2">Uncharacterized protein</fullName>
    </submittedName>
</protein>
<feature type="region of interest" description="Disordered" evidence="1">
    <location>
        <begin position="30"/>
        <end position="62"/>
    </location>
</feature>
<reference evidence="2" key="1">
    <citation type="submission" date="2023-11" db="EMBL/GenBank/DDBJ databases">
        <title>Genome assemblies of two species of porcelain crab, Petrolisthes cinctipes and Petrolisthes manimaculis (Anomura: Porcellanidae).</title>
        <authorList>
            <person name="Angst P."/>
        </authorList>
    </citation>
    <scope>NUCLEOTIDE SEQUENCE</scope>
    <source>
        <strain evidence="2">PB745_02</strain>
        <tissue evidence="2">Gill</tissue>
    </source>
</reference>
<dbReference type="Proteomes" id="UP001292094">
    <property type="component" value="Unassembled WGS sequence"/>
</dbReference>
<accession>A0AAE1TZ97</accession>